<dbReference type="SUPFAM" id="SSF52777">
    <property type="entry name" value="CoA-dependent acyltransferases"/>
    <property type="match status" value="2"/>
</dbReference>
<keyword evidence="3" id="KW-0596">Phosphopantetheine</keyword>
<dbReference type="InterPro" id="IPR044894">
    <property type="entry name" value="TubC_N_sf"/>
</dbReference>
<dbReference type="CDD" id="cd12114">
    <property type="entry name" value="A_NRPS_TlmIV_like"/>
    <property type="match status" value="1"/>
</dbReference>
<dbReference type="Pfam" id="PF18563">
    <property type="entry name" value="TubC_N"/>
    <property type="match status" value="1"/>
</dbReference>
<dbReference type="PROSITE" id="PS50075">
    <property type="entry name" value="CARRIER"/>
    <property type="match status" value="1"/>
</dbReference>
<dbReference type="Pfam" id="PF00975">
    <property type="entry name" value="Thioesterase"/>
    <property type="match status" value="1"/>
</dbReference>
<dbReference type="InterPro" id="IPR036736">
    <property type="entry name" value="ACP-like_sf"/>
</dbReference>
<dbReference type="NCBIfam" id="TIGR01733">
    <property type="entry name" value="AA-adenyl-dom"/>
    <property type="match status" value="1"/>
</dbReference>
<evidence type="ECO:0000256" key="5">
    <source>
        <dbReference type="ARBA" id="ARBA00022598"/>
    </source>
</evidence>
<dbReference type="FunFam" id="3.40.50.12780:FF:000012">
    <property type="entry name" value="Non-ribosomal peptide synthetase"/>
    <property type="match status" value="1"/>
</dbReference>
<evidence type="ECO:0000256" key="2">
    <source>
        <dbReference type="ARBA" id="ARBA00004924"/>
    </source>
</evidence>
<evidence type="ECO:0000313" key="8">
    <source>
        <dbReference type="Proteomes" id="UP000295247"/>
    </source>
</evidence>
<dbReference type="Gene3D" id="3.30.559.30">
    <property type="entry name" value="Nonribosomal peptide synthetase, condensation domain"/>
    <property type="match status" value="1"/>
</dbReference>
<dbReference type="Gene3D" id="3.30.300.30">
    <property type="match status" value="2"/>
</dbReference>
<dbReference type="InterPro" id="IPR013217">
    <property type="entry name" value="Methyltransf_12"/>
</dbReference>
<reference evidence="7 8" key="1">
    <citation type="submission" date="2019-03" db="EMBL/GenBank/DDBJ databases">
        <title>Genomic Encyclopedia of Type Strains, Phase IV (KMG-IV): sequencing the most valuable type-strain genomes for metagenomic binning, comparative biology and taxonomic classification.</title>
        <authorList>
            <person name="Goeker M."/>
        </authorList>
    </citation>
    <scope>NUCLEOTIDE SEQUENCE [LARGE SCALE GENOMIC DNA]</scope>
    <source>
        <strain evidence="7 8">DSM 203</strain>
    </source>
</reference>
<dbReference type="InterPro" id="IPR000873">
    <property type="entry name" value="AMP-dep_synth/lig_dom"/>
</dbReference>
<dbReference type="CDD" id="cd19535">
    <property type="entry name" value="Cyc_NRPS"/>
    <property type="match status" value="1"/>
</dbReference>
<dbReference type="Gene3D" id="3.30.559.10">
    <property type="entry name" value="Chloramphenicol acetyltransferase-like domain"/>
    <property type="match status" value="1"/>
</dbReference>
<dbReference type="InterPro" id="IPR001031">
    <property type="entry name" value="Thioesterase"/>
</dbReference>
<dbReference type="FunFam" id="3.30.559.10:FF:000023">
    <property type="entry name" value="Non-ribosomal peptide synthetase"/>
    <property type="match status" value="1"/>
</dbReference>
<dbReference type="Pfam" id="PF00550">
    <property type="entry name" value="PP-binding"/>
    <property type="match status" value="1"/>
</dbReference>
<dbReference type="GO" id="GO:0005737">
    <property type="term" value="C:cytoplasm"/>
    <property type="evidence" value="ECO:0007669"/>
    <property type="project" value="TreeGrafter"/>
</dbReference>
<evidence type="ECO:0000256" key="3">
    <source>
        <dbReference type="ARBA" id="ARBA00022450"/>
    </source>
</evidence>
<keyword evidence="4" id="KW-0597">Phosphoprotein</keyword>
<dbReference type="InterPro" id="IPR023213">
    <property type="entry name" value="CAT-like_dom_sf"/>
</dbReference>
<dbReference type="InterPro" id="IPR029063">
    <property type="entry name" value="SAM-dependent_MTases_sf"/>
</dbReference>
<name>A0A4R4A7U7_MARGR</name>
<dbReference type="CDD" id="cd02440">
    <property type="entry name" value="AdoMet_MTases"/>
    <property type="match status" value="1"/>
</dbReference>
<dbReference type="Gene3D" id="3.40.50.150">
    <property type="entry name" value="Vaccinia Virus protein VP39"/>
    <property type="match status" value="1"/>
</dbReference>
<proteinExistence type="predicted"/>
<dbReference type="Gene3D" id="1.10.1200.10">
    <property type="entry name" value="ACP-like"/>
    <property type="match status" value="1"/>
</dbReference>
<dbReference type="Pfam" id="PF08242">
    <property type="entry name" value="Methyltransf_12"/>
    <property type="match status" value="1"/>
</dbReference>
<accession>A0A4R4A7U7</accession>
<dbReference type="InterPro" id="IPR045851">
    <property type="entry name" value="AMP-bd_C_sf"/>
</dbReference>
<sequence length="1824" mass="199115">MQATELMTELETLGVALWAEDGKLRFRAPSGVLTEERMAHLRAHRDDLLALLAEPATVKVDADPAQAHAPFGLTDVQTAYLLGRHDSFGYGGVACHGYLEVLYPRVEDPACFETAWNQLIARHPMLRAVIAPEGTQRVLETVAHYALRVDDLRALDTAARKHALAETRAALDHRLYETTRWPLFELRLSRTEAGEILHVSLDSLIADWASAGILFDELDRILAGEGEALPALEIGFRDYLVAERRMRESARYQRDRQYWMARVDALPPAPELPLRHDSGEGPARFARHHARLDATTWERLRARAAEHGTTATIPVLAAYAAVLQRWSRHQAFSLNLTLLNRLPLHPQVERLIGDFTSVSLLEIAPLDGRAFDDWAAAIGERLFADLDHRLFSGVEVLREITRRRGREAALMPVVFTSAIGLGRGEPPRSGRRTLRGLTQTPQVLLDCQVMDDHDGLEINWDVRQGVFPEGMVEDMFTAFTSLLRALATEPARWRDHDPVALPEWQRQERRAVNDTAAALPERLLHQAVFERAAEQPGARALIDARGTLDYATLTRAAGAVAEALRAAGCRPGERVAVVMEKGREQVVAVLGALLAGAVYVPIDITQPALRRARIIERADVRLVLTQSWLALDSGCTEIAVDTLAPAAEVPVCPAGDPDALAYVIHTSGSTGEPKGVMISHRAACNTIDDINRRFGVDAGARVLGLAQLGFDLSVYDLFGTLGLGATLVLPDPARGADPSHWAELIARHALTLWNSVPAQLQMLAGYLESEPRALPSLRLALLSGDWIPITLPEQLARLLPDLALVSLGGATEAAIWSNYHRITRVDPDWTSIPYGRPLANQGLRVLDAELRDVPVWTRGELYLGGAGLARGYLGDAELTAARFITHPRDGQRLYRTGDLARYRPGGEVEFLGREDGQVKLRGHRIELGEVESALLAHPDVGAAAAVISAPGAGERALLGFVECAAVERPPEDDPEPLRRAVARFAERQCAPPPRLDEASAELEAAARQSMLAALAARGLFADTESWHAFDEILERAAIAPRHHWLTRRWLDLLERGGWLERAQDAERYRLARPFCADAAPAAWTRLREHHGAVFSSAFIDYHLAHVERLQALLEDRADPFALLFPEGRQETALAIYRDDLAARYNNQAAAALINRVVTGHDERHPLRILELGAGTGATTAEVLALLEGYPVDYLFTDISPFFLGEARRRWGERAGMRFARFDLDGDLRAQGLAPNGADLILCAGMLNSVADPERALDAIVELLAPGGWLVFTEPTEELAHVMLTQGFMMSPRDDGAGRFLSRERWRALIESRGGALAVELPEAAHPLACRGMAVFAARFKRERRALDLDDLAATLAQRLPAPMRPAHLQILDRLPLSATGKIDRKRLAGLRPAPLTDGDEHAASDARAPDPLETELCAIWADALGIERIAPEENVYDRGADSLILARVAGRLREEVDAAAPFAYDTLLRQMLNEPTVAALAAALRASPEAEPAAAPVAQPDRAAASAESNARLVSFGGGDTGPLRVMFHAALGTLDYFQHLGRGLAAQRLGPVVGIAVADVERYLAIDTPALIETVAADYAARLRATGHTRFQLVGYCLGGLLATETARRLFEQGLEVVDLTLVDSIPMFIDTDEELAFEAIFVPNLNLDPVAAVFGEQVEPEQLHRAIARLTDNPERRVPAGAMAALSGDPGLEAVAAAVRAREAIDQETRLAGYASAAAAQAGLPVGPELVPALFRVCRHSMRAARFDPPPYVGDMTFLRCREQQSFGIAAGVGHLAAPFWQEVCLGEFRLIDVAGNHFSVIEPPHVEQVLDHLGAALGAQQ</sequence>
<dbReference type="Gene3D" id="1.10.10.1830">
    <property type="entry name" value="Non-ribosomal peptide synthase, adenylation domain"/>
    <property type="match status" value="1"/>
</dbReference>
<evidence type="ECO:0000259" key="6">
    <source>
        <dbReference type="PROSITE" id="PS50075"/>
    </source>
</evidence>
<dbReference type="InterPro" id="IPR010071">
    <property type="entry name" value="AA_adenyl_dom"/>
</dbReference>
<dbReference type="RefSeq" id="WP_132230055.1">
    <property type="nucleotide sequence ID" value="NZ_NRRH01000013.1"/>
</dbReference>
<dbReference type="PANTHER" id="PTHR45527:SF10">
    <property type="entry name" value="PYOCHELIN SYNTHASE PCHF"/>
    <property type="match status" value="1"/>
</dbReference>
<dbReference type="GO" id="GO:0016874">
    <property type="term" value="F:ligase activity"/>
    <property type="evidence" value="ECO:0007669"/>
    <property type="project" value="UniProtKB-KW"/>
</dbReference>
<gene>
    <name evidence="7" type="ORF">EDC29_10878</name>
</gene>
<evidence type="ECO:0000313" key="7">
    <source>
        <dbReference type="EMBL" id="TCW34917.1"/>
    </source>
</evidence>
<evidence type="ECO:0000256" key="4">
    <source>
        <dbReference type="ARBA" id="ARBA00022553"/>
    </source>
</evidence>
<dbReference type="Proteomes" id="UP000295247">
    <property type="component" value="Unassembled WGS sequence"/>
</dbReference>
<dbReference type="GO" id="GO:0031177">
    <property type="term" value="F:phosphopantetheine binding"/>
    <property type="evidence" value="ECO:0007669"/>
    <property type="project" value="TreeGrafter"/>
</dbReference>
<dbReference type="InterPro" id="IPR042099">
    <property type="entry name" value="ANL_N_sf"/>
</dbReference>
<dbReference type="PROSITE" id="PS00455">
    <property type="entry name" value="AMP_BINDING"/>
    <property type="match status" value="1"/>
</dbReference>
<dbReference type="SUPFAM" id="SSF47336">
    <property type="entry name" value="ACP-like"/>
    <property type="match status" value="1"/>
</dbReference>
<dbReference type="SUPFAM" id="SSF56801">
    <property type="entry name" value="Acetyl-CoA synthetase-like"/>
    <property type="match status" value="1"/>
</dbReference>
<comment type="cofactor">
    <cofactor evidence="1">
        <name>pantetheine 4'-phosphate</name>
        <dbReference type="ChEBI" id="CHEBI:47942"/>
    </cofactor>
</comment>
<dbReference type="InterPro" id="IPR057737">
    <property type="entry name" value="Condensation_MtbB-like"/>
</dbReference>
<protein>
    <submittedName>
        <fullName evidence="7">Pyochelin synthetase</fullName>
    </submittedName>
</protein>
<dbReference type="SUPFAM" id="SSF53335">
    <property type="entry name" value="S-adenosyl-L-methionine-dependent methyltransferases"/>
    <property type="match status" value="1"/>
</dbReference>
<dbReference type="GO" id="GO:0043041">
    <property type="term" value="P:amino acid activation for nonribosomal peptide biosynthetic process"/>
    <property type="evidence" value="ECO:0007669"/>
    <property type="project" value="TreeGrafter"/>
</dbReference>
<evidence type="ECO:0000256" key="1">
    <source>
        <dbReference type="ARBA" id="ARBA00001957"/>
    </source>
</evidence>
<dbReference type="SUPFAM" id="SSF53474">
    <property type="entry name" value="alpha/beta-Hydrolases"/>
    <property type="match status" value="1"/>
</dbReference>
<keyword evidence="5" id="KW-0436">Ligase</keyword>
<dbReference type="Gene3D" id="3.40.50.12780">
    <property type="entry name" value="N-terminal domain of ligase-like"/>
    <property type="match status" value="1"/>
</dbReference>
<dbReference type="PANTHER" id="PTHR45527">
    <property type="entry name" value="NONRIBOSOMAL PEPTIDE SYNTHETASE"/>
    <property type="match status" value="1"/>
</dbReference>
<dbReference type="InterPro" id="IPR029058">
    <property type="entry name" value="AB_hydrolase_fold"/>
</dbReference>
<organism evidence="7 8">
    <name type="scientific">Marichromatium gracile</name>
    <name type="common">Chromatium gracile</name>
    <dbReference type="NCBI Taxonomy" id="1048"/>
    <lineage>
        <taxon>Bacteria</taxon>
        <taxon>Pseudomonadati</taxon>
        <taxon>Pseudomonadota</taxon>
        <taxon>Gammaproteobacteria</taxon>
        <taxon>Chromatiales</taxon>
        <taxon>Chromatiaceae</taxon>
        <taxon>Marichromatium</taxon>
    </lineage>
</organism>
<dbReference type="Pfam" id="PF00668">
    <property type="entry name" value="Condensation"/>
    <property type="match status" value="1"/>
</dbReference>
<dbReference type="GO" id="GO:0009403">
    <property type="term" value="P:toxin biosynthetic process"/>
    <property type="evidence" value="ECO:0007669"/>
    <property type="project" value="UniProtKB-ARBA"/>
</dbReference>
<dbReference type="InterPro" id="IPR001242">
    <property type="entry name" value="Condensation_dom"/>
</dbReference>
<dbReference type="FunFam" id="3.30.559.30:FF:000006">
    <property type="entry name" value="Yersiniabactin polyketide/non-ribosomal peptide synthetase"/>
    <property type="match status" value="1"/>
</dbReference>
<comment type="pathway">
    <text evidence="2">Siderophore biosynthesis.</text>
</comment>
<comment type="caution">
    <text evidence="7">The sequence shown here is derived from an EMBL/GenBank/DDBJ whole genome shotgun (WGS) entry which is preliminary data.</text>
</comment>
<dbReference type="Pfam" id="PF00501">
    <property type="entry name" value="AMP-binding"/>
    <property type="match status" value="1"/>
</dbReference>
<feature type="domain" description="Carrier" evidence="6">
    <location>
        <begin position="1407"/>
        <end position="1488"/>
    </location>
</feature>
<dbReference type="InterPro" id="IPR041464">
    <property type="entry name" value="TubC_N"/>
</dbReference>
<dbReference type="InterPro" id="IPR020845">
    <property type="entry name" value="AMP-binding_CS"/>
</dbReference>
<dbReference type="EMBL" id="SMDC01000008">
    <property type="protein sequence ID" value="TCW34917.1"/>
    <property type="molecule type" value="Genomic_DNA"/>
</dbReference>
<dbReference type="InterPro" id="IPR009081">
    <property type="entry name" value="PP-bd_ACP"/>
</dbReference>
<dbReference type="Gene3D" id="3.40.50.1820">
    <property type="entry name" value="alpha/beta hydrolase"/>
    <property type="match status" value="1"/>
</dbReference>